<evidence type="ECO:0000313" key="3">
    <source>
        <dbReference type="EMBL" id="SEQ08888.1"/>
    </source>
</evidence>
<dbReference type="GO" id="GO:0008168">
    <property type="term" value="F:methyltransferase activity"/>
    <property type="evidence" value="ECO:0007669"/>
    <property type="project" value="UniProtKB-KW"/>
</dbReference>
<dbReference type="Pfam" id="PF02602">
    <property type="entry name" value="HEM4"/>
    <property type="match status" value="1"/>
</dbReference>
<dbReference type="EMBL" id="FOFP01000003">
    <property type="protein sequence ID" value="SEQ08888.1"/>
    <property type="molecule type" value="Genomic_DNA"/>
</dbReference>
<dbReference type="Proteomes" id="UP000198512">
    <property type="component" value="Unassembled WGS sequence"/>
</dbReference>
<evidence type="ECO:0000259" key="2">
    <source>
        <dbReference type="Pfam" id="PF02602"/>
    </source>
</evidence>
<feature type="region of interest" description="Disordered" evidence="1">
    <location>
        <begin position="631"/>
        <end position="656"/>
    </location>
</feature>
<dbReference type="SUPFAM" id="SSF69618">
    <property type="entry name" value="HemD-like"/>
    <property type="match status" value="1"/>
</dbReference>
<dbReference type="NCBIfam" id="NF004395">
    <property type="entry name" value="PRK05752.1"/>
    <property type="match status" value="1"/>
</dbReference>
<accession>A0ABY1B6K0</accession>
<keyword evidence="3" id="KW-0808">Transferase</keyword>
<keyword evidence="4" id="KW-1185">Reference proteome</keyword>
<organism evidence="3 4">
    <name type="scientific">Pseudomonas cuatrocienegasensis</name>
    <dbReference type="NCBI Taxonomy" id="543360"/>
    <lineage>
        <taxon>Bacteria</taxon>
        <taxon>Pseudomonadati</taxon>
        <taxon>Pseudomonadota</taxon>
        <taxon>Gammaproteobacteria</taxon>
        <taxon>Pseudomonadales</taxon>
        <taxon>Pseudomonadaceae</taxon>
        <taxon>Pseudomonas</taxon>
    </lineage>
</organism>
<dbReference type="CDD" id="cd06578">
    <property type="entry name" value="HemD"/>
    <property type="match status" value="1"/>
</dbReference>
<dbReference type="PANTHER" id="PTHR38043">
    <property type="entry name" value="PROTEIN HEMX"/>
    <property type="match status" value="1"/>
</dbReference>
<dbReference type="Pfam" id="PF04375">
    <property type="entry name" value="HemX"/>
    <property type="match status" value="1"/>
</dbReference>
<dbReference type="PANTHER" id="PTHR38043:SF1">
    <property type="entry name" value="PROTEIN HEMX"/>
    <property type="match status" value="1"/>
</dbReference>
<comment type="caution">
    <text evidence="3">The sequence shown here is derived from an EMBL/GenBank/DDBJ whole genome shotgun (WGS) entry which is preliminary data.</text>
</comment>
<sequence length="656" mass="69773">MSGWRLLLTRPAEECAALAAQLAEQGVASSSLPLLSIEPLPDTASQLACLQDLARYSAVIVVSKPAARLALQRIEQHAVPVPPALPWFSVGAATAEILQGHGLTVHYPASGDDSEALLALPELQQALTQAPSPRVLILRGESGRELLAERLGAMGVQVDYLALYRRSCPTYPAATLAQCIQAERLNGLVVSSGQGFTHLHDLAGDAWDQLRRLPLFVPSSRVAEMARAAGAETVVDCRGASASALLAALQAQPAPITDAKDGHVSETTAKPAAHDLPPQPDSLTEPPVAKPVSPPPSDKTPRGNGLALFALLIAAAGLAAGTWGAWQVRALSAQSAEQVAQIEASQSDSQALGQQLRRLDERLAQLPSAAELDTRQRLLAQLQGDQQLLNQRLETVLGASRQDWRLAEAEHLLRLASLRLSALQDVNSAEALVNAADQILREQDDPAAFAAREQVARAMEALRTTVDPDRTGLFLQLGALREQVADLNALTPTLAGEGGVLEELAAQDTSGSWWSNALQRLSQYIRIEVGNDEVIRPVLAGQNLTQVRLALGLALEQAQWGALHGESGVYRQALQQAKDILATSFDQQNPASRALLARLSALESQPIEVQVPDLAPALGAVQAYIEQKHSMRETAQDAVEAPAQAPDEASAEDARP</sequence>
<dbReference type="Gene3D" id="3.40.50.10090">
    <property type="match status" value="2"/>
</dbReference>
<name>A0ABY1B6K0_9PSED</name>
<keyword evidence="3" id="KW-0489">Methyltransferase</keyword>
<gene>
    <name evidence="3" type="ORF">SAMN05216600_103234</name>
</gene>
<dbReference type="InterPro" id="IPR003754">
    <property type="entry name" value="4pyrrol_synth_uPrphyn_synth"/>
</dbReference>
<evidence type="ECO:0000256" key="1">
    <source>
        <dbReference type="SAM" id="MobiDB-lite"/>
    </source>
</evidence>
<reference evidence="3 4" key="1">
    <citation type="submission" date="2016-10" db="EMBL/GenBank/DDBJ databases">
        <authorList>
            <person name="Varghese N."/>
            <person name="Submissions S."/>
        </authorList>
    </citation>
    <scope>NUCLEOTIDE SEQUENCE [LARGE SCALE GENOMIC DNA]</scope>
    <source>
        <strain evidence="3 4">CIP 109853</strain>
    </source>
</reference>
<dbReference type="GO" id="GO:0032259">
    <property type="term" value="P:methylation"/>
    <property type="evidence" value="ECO:0007669"/>
    <property type="project" value="UniProtKB-KW"/>
</dbReference>
<protein>
    <submittedName>
        <fullName evidence="3">Uroporphyrinogen III methyltransferase / synthase</fullName>
    </submittedName>
</protein>
<feature type="compositionally biased region" description="Pro residues" evidence="1">
    <location>
        <begin position="288"/>
        <end position="298"/>
    </location>
</feature>
<proteinExistence type="predicted"/>
<dbReference type="InterPro" id="IPR036108">
    <property type="entry name" value="4pyrrol_syn_uPrphyn_synt_sf"/>
</dbReference>
<dbReference type="InterPro" id="IPR007470">
    <property type="entry name" value="HemX"/>
</dbReference>
<feature type="region of interest" description="Disordered" evidence="1">
    <location>
        <begin position="257"/>
        <end position="301"/>
    </location>
</feature>
<feature type="domain" description="Tetrapyrrole biosynthesis uroporphyrinogen III synthase" evidence="2">
    <location>
        <begin position="17"/>
        <end position="245"/>
    </location>
</feature>
<evidence type="ECO:0000313" key="4">
    <source>
        <dbReference type="Proteomes" id="UP000198512"/>
    </source>
</evidence>